<dbReference type="InParanoid" id="A0A6I8U1Q1"/>
<dbReference type="OrthoDB" id="8168818at2759"/>
<reference evidence="1 2" key="1">
    <citation type="submission" date="2017-06" db="EMBL/GenBank/DDBJ databases">
        <title>Aedes aegypti genome working group (AGWG) sequencing and assembly.</title>
        <authorList>
            <consortium name="Aedes aegypti Genome Working Group (AGWG)"/>
            <person name="Matthews B.J."/>
        </authorList>
    </citation>
    <scope>NUCLEOTIDE SEQUENCE [LARGE SCALE GENOMIC DNA]</scope>
    <source>
        <strain evidence="1 2">LVP_AGWG</strain>
    </source>
</reference>
<proteinExistence type="predicted"/>
<dbReference type="Proteomes" id="UP000008820">
    <property type="component" value="Chromosome 2"/>
</dbReference>
<reference evidence="1" key="2">
    <citation type="submission" date="2020-05" db="UniProtKB">
        <authorList>
            <consortium name="EnsemblMetazoa"/>
        </authorList>
    </citation>
    <scope>IDENTIFICATION</scope>
    <source>
        <strain evidence="1">LVP_AGWG</strain>
    </source>
</reference>
<keyword evidence="2" id="KW-1185">Reference proteome</keyword>
<sequence>MAFIVIYPAVAFLAMFIVIVIMLILRCGGRLGLRHTALPDDNDLREHTYDQKVSYA</sequence>
<evidence type="ECO:0000313" key="1">
    <source>
        <dbReference type="EnsemblMetazoa" id="AAEL023802-PA"/>
    </source>
</evidence>
<evidence type="ECO:0000313" key="2">
    <source>
        <dbReference type="Proteomes" id="UP000008820"/>
    </source>
</evidence>
<dbReference type="AlphaFoldDB" id="A0A6I8U1Q1"/>
<organism evidence="1 2">
    <name type="scientific">Aedes aegypti</name>
    <name type="common">Yellowfever mosquito</name>
    <name type="synonym">Culex aegypti</name>
    <dbReference type="NCBI Taxonomy" id="7159"/>
    <lineage>
        <taxon>Eukaryota</taxon>
        <taxon>Metazoa</taxon>
        <taxon>Ecdysozoa</taxon>
        <taxon>Arthropoda</taxon>
        <taxon>Hexapoda</taxon>
        <taxon>Insecta</taxon>
        <taxon>Pterygota</taxon>
        <taxon>Neoptera</taxon>
        <taxon>Endopterygota</taxon>
        <taxon>Diptera</taxon>
        <taxon>Nematocera</taxon>
        <taxon>Culicoidea</taxon>
        <taxon>Culicidae</taxon>
        <taxon>Culicinae</taxon>
        <taxon>Aedini</taxon>
        <taxon>Aedes</taxon>
        <taxon>Stegomyia</taxon>
    </lineage>
</organism>
<dbReference type="EnsemblMetazoa" id="AAEL023802-RA">
    <property type="protein sequence ID" value="AAEL023802-PA"/>
    <property type="gene ID" value="AAEL023802"/>
</dbReference>
<name>A0A6I8U1Q1_AEDAE</name>
<accession>A0A6I8U1Q1</accession>
<gene>
    <name evidence="1" type="primary">110675657</name>
</gene>
<protein>
    <submittedName>
        <fullName evidence="1">Uncharacterized protein</fullName>
    </submittedName>
</protein>